<protein>
    <submittedName>
        <fullName evidence="2">Uncharacterized protein</fullName>
    </submittedName>
</protein>
<evidence type="ECO:0000313" key="2">
    <source>
        <dbReference type="EMBL" id="CEN60491.1"/>
    </source>
</evidence>
<feature type="transmembrane region" description="Helical" evidence="1">
    <location>
        <begin position="184"/>
        <end position="205"/>
    </location>
</feature>
<organism evidence="2 3">
    <name type="scientific">Aspergillus calidoustus</name>
    <dbReference type="NCBI Taxonomy" id="454130"/>
    <lineage>
        <taxon>Eukaryota</taxon>
        <taxon>Fungi</taxon>
        <taxon>Dikarya</taxon>
        <taxon>Ascomycota</taxon>
        <taxon>Pezizomycotina</taxon>
        <taxon>Eurotiomycetes</taxon>
        <taxon>Eurotiomycetidae</taxon>
        <taxon>Eurotiales</taxon>
        <taxon>Aspergillaceae</taxon>
        <taxon>Aspergillus</taxon>
        <taxon>Aspergillus subgen. Nidulantes</taxon>
    </lineage>
</organism>
<reference evidence="3" key="1">
    <citation type="journal article" date="2016" name="Genome Announc.">
        <title>Draft genome sequences of fungus Aspergillus calidoustus.</title>
        <authorList>
            <person name="Horn F."/>
            <person name="Linde J."/>
            <person name="Mattern D.J."/>
            <person name="Walther G."/>
            <person name="Guthke R."/>
            <person name="Scherlach K."/>
            <person name="Martin K."/>
            <person name="Brakhage A.A."/>
            <person name="Petzke L."/>
            <person name="Valiante V."/>
        </authorList>
    </citation>
    <scope>NUCLEOTIDE SEQUENCE [LARGE SCALE GENOMIC DNA]</scope>
    <source>
        <strain evidence="3">SF006504</strain>
    </source>
</reference>
<dbReference type="AlphaFoldDB" id="A0A0U5GP90"/>
<accession>A0A0U5GP90</accession>
<dbReference type="EMBL" id="CDMC01000002">
    <property type="protein sequence ID" value="CEN60491.1"/>
    <property type="molecule type" value="Genomic_DNA"/>
</dbReference>
<keyword evidence="1" id="KW-0812">Transmembrane</keyword>
<keyword evidence="3" id="KW-1185">Reference proteome</keyword>
<feature type="transmembrane region" description="Helical" evidence="1">
    <location>
        <begin position="211"/>
        <end position="233"/>
    </location>
</feature>
<keyword evidence="1" id="KW-1133">Transmembrane helix</keyword>
<keyword evidence="1" id="KW-0472">Membrane</keyword>
<sequence length="341" mass="38153">MPNYMHYLRIDFEDVIYFGFCLFKYGTRAAIAVSHMFACNDSLELTDLGNINSYYGPGTFCAWLITITYVLYAHEWRTFSGRLRNVLPQPHAQAASVTLDPSTCIAILYPLISNIYAMSLDFTRADSMDEAELRKIQAKMTAAITVTQVSQCLALPSLFWRYIEELAMINGSSKKPHISSKGRLLMWNLLWFSGCFVVWFSTLITGAPGRISVRISLVIAVVNLICAATLYAVKMLECAGFDSCSRADVFQSLGVVTLFFCAISSLRVEEVGMCLPNDLRFSVVPRSAIKVTELDQMASLVSAVLAVLYSAWRDHFKRDRERTTHQPFGLEGPQADTETSS</sequence>
<evidence type="ECO:0000256" key="1">
    <source>
        <dbReference type="SAM" id="Phobius"/>
    </source>
</evidence>
<proteinExistence type="predicted"/>
<evidence type="ECO:0000313" key="3">
    <source>
        <dbReference type="Proteomes" id="UP000054771"/>
    </source>
</evidence>
<gene>
    <name evidence="2" type="ORF">ASPCAL02928</name>
</gene>
<feature type="transmembrane region" description="Helical" evidence="1">
    <location>
        <begin position="54"/>
        <end position="72"/>
    </location>
</feature>
<name>A0A0U5GP90_ASPCI</name>
<dbReference type="Proteomes" id="UP000054771">
    <property type="component" value="Unassembled WGS sequence"/>
</dbReference>